<dbReference type="InterPro" id="IPR023827">
    <property type="entry name" value="Peptidase_S8_Asp-AS"/>
</dbReference>
<evidence type="ECO:0000256" key="3">
    <source>
        <dbReference type="ARBA" id="ARBA00022525"/>
    </source>
</evidence>
<feature type="domain" description="PA" evidence="12">
    <location>
        <begin position="375"/>
        <end position="472"/>
    </location>
</feature>
<gene>
    <name evidence="14" type="ORF">E8A74_08830</name>
</gene>
<dbReference type="InterPro" id="IPR022398">
    <property type="entry name" value="Peptidase_S8_His-AS"/>
</dbReference>
<dbReference type="Pfam" id="PF02225">
    <property type="entry name" value="PA"/>
    <property type="match status" value="1"/>
</dbReference>
<dbReference type="Proteomes" id="UP000309215">
    <property type="component" value="Unassembled WGS sequence"/>
</dbReference>
<evidence type="ECO:0000256" key="4">
    <source>
        <dbReference type="ARBA" id="ARBA00022670"/>
    </source>
</evidence>
<evidence type="ECO:0000259" key="13">
    <source>
        <dbReference type="Pfam" id="PF06280"/>
    </source>
</evidence>
<evidence type="ECO:0000256" key="5">
    <source>
        <dbReference type="ARBA" id="ARBA00022729"/>
    </source>
</evidence>
<dbReference type="PROSITE" id="PS00138">
    <property type="entry name" value="SUBTILASE_SER"/>
    <property type="match status" value="1"/>
</dbReference>
<dbReference type="PROSITE" id="PS00137">
    <property type="entry name" value="SUBTILASE_HIS"/>
    <property type="match status" value="1"/>
</dbReference>
<evidence type="ECO:0000256" key="9">
    <source>
        <dbReference type="PROSITE-ProRule" id="PRU01240"/>
    </source>
</evidence>
<feature type="domain" description="Peptidase S8/S53" evidence="11">
    <location>
        <begin position="164"/>
        <end position="600"/>
    </location>
</feature>
<organism evidence="14 15">
    <name type="scientific">Polyangium fumosum</name>
    <dbReference type="NCBI Taxonomy" id="889272"/>
    <lineage>
        <taxon>Bacteria</taxon>
        <taxon>Pseudomonadati</taxon>
        <taxon>Myxococcota</taxon>
        <taxon>Polyangia</taxon>
        <taxon>Polyangiales</taxon>
        <taxon>Polyangiaceae</taxon>
        <taxon>Polyangium</taxon>
    </lineage>
</organism>
<keyword evidence="7 9" id="KW-0720">Serine protease</keyword>
<dbReference type="PROSITE" id="PS51892">
    <property type="entry name" value="SUBTILASE"/>
    <property type="match status" value="1"/>
</dbReference>
<evidence type="ECO:0000256" key="2">
    <source>
        <dbReference type="ARBA" id="ARBA00022512"/>
    </source>
</evidence>
<dbReference type="InterPro" id="IPR050131">
    <property type="entry name" value="Peptidase_S8_subtilisin-like"/>
</dbReference>
<evidence type="ECO:0000256" key="1">
    <source>
        <dbReference type="ARBA" id="ARBA00011073"/>
    </source>
</evidence>
<keyword evidence="4 9" id="KW-0645">Protease</keyword>
<dbReference type="EMBL" id="SSMQ01000007">
    <property type="protein sequence ID" value="TKD10114.1"/>
    <property type="molecule type" value="Genomic_DNA"/>
</dbReference>
<dbReference type="OrthoDB" id="9790784at2"/>
<sequence>MRRFRWIHLLALPSLLAACGGEPDGEQAFENGDAYDPSSVVTPEQNETPAFWFVELEEAPLLRGGSESLLLQQKVVFKAEAEKRGIPFTERLSFHRLWNGLSIRVAPEHVADLARIPGVKSVWPVIPIQQEDTPDDSGGAQMDMATAIAMTGVDVARNQLGLTGEKIRVGIIDSGVDYDHPDLGNGCFGPGCRVQYGYDFVGDGFQAGVAGAYAIPDADPDDCGGHGTHVAGIVGANGGIVGVAPNVTLGAYRVFGCAGSTNPDIMIQAMERAQQDGMRVVNMSIGSGYQWPQYPTAVAASNLSMSGTIVSCSGGNNGDRGVWATGAPGVGTNVIASASAENTHIAQPSFAITPDGKAIGYNAGTGVPFAPFTGTLPLVATATPNTIATDACNVNPPAAGSLMGKVALIKRGGCTFFEKSKNAQAAGAAAVVVYNNAAGALVPGVTIPTGSPAGTTPVGVPVVGITMADGDLIAQRMASGAVSLTWTDDTVTSPNSLGGRISSFSSWGAGPDLSFKPDLTSPGGSIYSTYPLELGGFTSQSGTSMASPHTAGSIALLIEATGETNFEAIRARLQNTAQPLLWGIDPTQGILDSAHRQGAGLIRVDQAALTKSSVWPSRIAIGETTEPTTHTITLKNDTNEPITYDVSHQPGVSTVGTYGTPQALSQPTVPPSATLSAQSVTVPAHGTATVDVTITPNPNLADRGVFGGFVQFAQTGGNATLRVPYIGLKGDYQSIVALVPTAQGFPWLSRQNNSTNPPTYNKENGGAVFTMSGSTNVPNVTVHLEHQVTSVKVDIVEAAGLQKPWGTAYTYTYVGRNADPTGTYSFAWNGTTTVGKKVVTVPNGNYVMKMSVLKALGDANNPAHWETWTSPSFKVERP</sequence>
<evidence type="ECO:0000259" key="12">
    <source>
        <dbReference type="Pfam" id="PF02225"/>
    </source>
</evidence>
<feature type="domain" description="C5a peptidase/Subtilisin-like protease SBT2-like Fn3-like" evidence="13">
    <location>
        <begin position="619"/>
        <end position="725"/>
    </location>
</feature>
<dbReference type="InterPro" id="IPR023828">
    <property type="entry name" value="Peptidase_S8_Ser-AS"/>
</dbReference>
<dbReference type="AlphaFoldDB" id="A0A4V5PN89"/>
<dbReference type="Gene3D" id="3.40.50.200">
    <property type="entry name" value="Peptidase S8/S53 domain"/>
    <property type="match status" value="1"/>
</dbReference>
<keyword evidence="6 9" id="KW-0378">Hydrolase</keyword>
<reference evidence="14 15" key="1">
    <citation type="submission" date="2019-04" db="EMBL/GenBank/DDBJ databases">
        <authorList>
            <person name="Li Y."/>
            <person name="Wang J."/>
        </authorList>
    </citation>
    <scope>NUCLEOTIDE SEQUENCE [LARGE SCALE GENOMIC DNA]</scope>
    <source>
        <strain evidence="14 15">DSM 14668</strain>
    </source>
</reference>
<name>A0A4V5PN89_9BACT</name>
<feature type="active site" description="Charge relay system" evidence="8 9">
    <location>
        <position position="173"/>
    </location>
</feature>
<evidence type="ECO:0000256" key="7">
    <source>
        <dbReference type="ARBA" id="ARBA00022825"/>
    </source>
</evidence>
<evidence type="ECO:0000313" key="14">
    <source>
        <dbReference type="EMBL" id="TKD10114.1"/>
    </source>
</evidence>
<dbReference type="InterPro" id="IPR034187">
    <property type="entry name" value="Peptidases_S8_5"/>
</dbReference>
<keyword evidence="5" id="KW-0732">Signal</keyword>
<feature type="active site" description="Charge relay system" evidence="8 9">
    <location>
        <position position="226"/>
    </location>
</feature>
<comment type="similarity">
    <text evidence="1 9 10">Belongs to the peptidase S8 family.</text>
</comment>
<evidence type="ECO:0000256" key="8">
    <source>
        <dbReference type="PIRSR" id="PIRSR615500-1"/>
    </source>
</evidence>
<feature type="active site" description="Charge relay system" evidence="8 9">
    <location>
        <position position="544"/>
    </location>
</feature>
<dbReference type="GO" id="GO:0006508">
    <property type="term" value="P:proteolysis"/>
    <property type="evidence" value="ECO:0007669"/>
    <property type="project" value="UniProtKB-KW"/>
</dbReference>
<evidence type="ECO:0000256" key="10">
    <source>
        <dbReference type="RuleBase" id="RU003355"/>
    </source>
</evidence>
<dbReference type="CDD" id="cd07489">
    <property type="entry name" value="Peptidases_S8_5"/>
    <property type="match status" value="1"/>
</dbReference>
<evidence type="ECO:0000313" key="15">
    <source>
        <dbReference type="Proteomes" id="UP000309215"/>
    </source>
</evidence>
<dbReference type="GO" id="GO:0016020">
    <property type="term" value="C:membrane"/>
    <property type="evidence" value="ECO:0007669"/>
    <property type="project" value="InterPro"/>
</dbReference>
<protein>
    <submittedName>
        <fullName evidence="14">Serine protease</fullName>
    </submittedName>
</protein>
<proteinExistence type="inferred from homology"/>
<dbReference type="GO" id="GO:0004252">
    <property type="term" value="F:serine-type endopeptidase activity"/>
    <property type="evidence" value="ECO:0007669"/>
    <property type="project" value="UniProtKB-UniRule"/>
</dbReference>
<dbReference type="Gene3D" id="2.60.40.1710">
    <property type="entry name" value="Subtilisin-like superfamily"/>
    <property type="match status" value="1"/>
</dbReference>
<dbReference type="PANTHER" id="PTHR43806:SF11">
    <property type="entry name" value="CEREVISIN-RELATED"/>
    <property type="match status" value="1"/>
</dbReference>
<dbReference type="RefSeq" id="WP_136928514.1">
    <property type="nucleotide sequence ID" value="NZ_SSMQ01000007.1"/>
</dbReference>
<dbReference type="Pfam" id="PF06280">
    <property type="entry name" value="fn3_5"/>
    <property type="match status" value="1"/>
</dbReference>
<dbReference type="InterPro" id="IPR046450">
    <property type="entry name" value="PA_dom_sf"/>
</dbReference>
<evidence type="ECO:0000256" key="6">
    <source>
        <dbReference type="ARBA" id="ARBA00022801"/>
    </source>
</evidence>
<dbReference type="SUPFAM" id="SSF52025">
    <property type="entry name" value="PA domain"/>
    <property type="match status" value="1"/>
</dbReference>
<dbReference type="Pfam" id="PF00082">
    <property type="entry name" value="Peptidase_S8"/>
    <property type="match status" value="1"/>
</dbReference>
<keyword evidence="2" id="KW-0134">Cell wall</keyword>
<dbReference type="InterPro" id="IPR010435">
    <property type="entry name" value="C5a/SBT2-like_Fn3"/>
</dbReference>
<dbReference type="PANTHER" id="PTHR43806">
    <property type="entry name" value="PEPTIDASE S8"/>
    <property type="match status" value="1"/>
</dbReference>
<keyword evidence="15" id="KW-1185">Reference proteome</keyword>
<dbReference type="InterPro" id="IPR015500">
    <property type="entry name" value="Peptidase_S8_subtilisin-rel"/>
</dbReference>
<accession>A0A4V5PN89</accession>
<dbReference type="PROSITE" id="PS51257">
    <property type="entry name" value="PROKAR_LIPOPROTEIN"/>
    <property type="match status" value="1"/>
</dbReference>
<dbReference type="PRINTS" id="PR00723">
    <property type="entry name" value="SUBTILISIN"/>
</dbReference>
<comment type="caution">
    <text evidence="14">The sequence shown here is derived from an EMBL/GenBank/DDBJ whole genome shotgun (WGS) entry which is preliminary data.</text>
</comment>
<dbReference type="PROSITE" id="PS00136">
    <property type="entry name" value="SUBTILASE_ASP"/>
    <property type="match status" value="1"/>
</dbReference>
<dbReference type="SUPFAM" id="SSF52743">
    <property type="entry name" value="Subtilisin-like"/>
    <property type="match status" value="1"/>
</dbReference>
<dbReference type="InterPro" id="IPR000209">
    <property type="entry name" value="Peptidase_S8/S53_dom"/>
</dbReference>
<dbReference type="InterPro" id="IPR036852">
    <property type="entry name" value="Peptidase_S8/S53_dom_sf"/>
</dbReference>
<keyword evidence="3" id="KW-0964">Secreted</keyword>
<evidence type="ECO:0000259" key="11">
    <source>
        <dbReference type="Pfam" id="PF00082"/>
    </source>
</evidence>
<dbReference type="Gene3D" id="3.50.30.30">
    <property type="match status" value="1"/>
</dbReference>
<dbReference type="InterPro" id="IPR003137">
    <property type="entry name" value="PA_domain"/>
</dbReference>